<keyword evidence="1" id="KW-0812">Transmembrane</keyword>
<evidence type="ECO:0000256" key="2">
    <source>
        <dbReference type="SAM" id="SignalP"/>
    </source>
</evidence>
<feature type="domain" description="Ice-binding protein C-terminal" evidence="3">
    <location>
        <begin position="115"/>
        <end position="139"/>
    </location>
</feature>
<keyword evidence="2" id="KW-0732">Signal</keyword>
<organism evidence="4 5">
    <name type="scientific">Candidatus Scalindua japonica</name>
    <dbReference type="NCBI Taxonomy" id="1284222"/>
    <lineage>
        <taxon>Bacteria</taxon>
        <taxon>Pseudomonadati</taxon>
        <taxon>Planctomycetota</taxon>
        <taxon>Candidatus Brocadiia</taxon>
        <taxon>Candidatus Brocadiales</taxon>
        <taxon>Candidatus Scalinduaceae</taxon>
        <taxon>Candidatus Scalindua</taxon>
    </lineage>
</organism>
<dbReference type="OrthoDB" id="291802at2"/>
<proteinExistence type="predicted"/>
<feature type="transmembrane region" description="Helical" evidence="1">
    <location>
        <begin position="120"/>
        <end position="137"/>
    </location>
</feature>
<evidence type="ECO:0000256" key="1">
    <source>
        <dbReference type="SAM" id="Phobius"/>
    </source>
</evidence>
<dbReference type="AlphaFoldDB" id="A0A286TXF6"/>
<dbReference type="NCBIfam" id="TIGR02595">
    <property type="entry name" value="PEP_CTERM"/>
    <property type="match status" value="1"/>
</dbReference>
<evidence type="ECO:0000259" key="3">
    <source>
        <dbReference type="Pfam" id="PF07589"/>
    </source>
</evidence>
<gene>
    <name evidence="4" type="ORF">SCALIN_C13_0069</name>
</gene>
<keyword evidence="1" id="KW-0472">Membrane</keyword>
<dbReference type="InterPro" id="IPR015943">
    <property type="entry name" value="WD40/YVTN_repeat-like_dom_sf"/>
</dbReference>
<feature type="signal peptide" evidence="2">
    <location>
        <begin position="1"/>
        <end position="26"/>
    </location>
</feature>
<dbReference type="SUPFAM" id="SSF101898">
    <property type="entry name" value="NHL repeat"/>
    <property type="match status" value="1"/>
</dbReference>
<name>A0A286TXF6_9BACT</name>
<dbReference type="EMBL" id="BAOS01000013">
    <property type="protein sequence ID" value="GAX60557.1"/>
    <property type="molecule type" value="Genomic_DNA"/>
</dbReference>
<keyword evidence="5" id="KW-1185">Reference proteome</keyword>
<sequence>MKKFVLVTILTVLCSAFLHNSGIAFGLDGNLYGVAETGGGVVLGYDVATGLQVSSMAVGVNPNSSLAFGSNGYLYGFDRTNSLNINVIDVVAGAQVNSFGTNLRHNSGIAFEQTPVPEPTTIVLLGIGLAGLAGAEVRRRRKRKAVDTVDNS</sequence>
<reference evidence="5" key="1">
    <citation type="journal article" date="2017" name="Environ. Microbiol. Rep.">
        <title>Genetic Diversity of Marine Anaerobic Ammonium-Oxidizing Bacteria as Revealed by Genomic and Proteomic Analyses of 'Candidatus Scalindua japonica'.</title>
        <authorList>
            <person name="Oshiki M."/>
            <person name="Mizuto K."/>
            <person name="Kimura Z."/>
            <person name="Kindaichi T."/>
            <person name="Satoh H."/>
            <person name="Okabe S."/>
        </authorList>
    </citation>
    <scope>NUCLEOTIDE SEQUENCE [LARGE SCALE GENOMIC DNA]</scope>
    <source>
        <strain evidence="5">husup-a2</strain>
    </source>
</reference>
<dbReference type="InterPro" id="IPR013424">
    <property type="entry name" value="Ice-binding_C"/>
</dbReference>
<evidence type="ECO:0000313" key="4">
    <source>
        <dbReference type="EMBL" id="GAX60557.1"/>
    </source>
</evidence>
<feature type="chain" id="PRO_5013284554" description="Ice-binding protein C-terminal domain-containing protein" evidence="2">
    <location>
        <begin position="27"/>
        <end position="152"/>
    </location>
</feature>
<accession>A0A286TXF6</accession>
<dbReference type="RefSeq" id="WP_096893956.1">
    <property type="nucleotide sequence ID" value="NZ_BAOS01000013.1"/>
</dbReference>
<keyword evidence="1" id="KW-1133">Transmembrane helix</keyword>
<dbReference type="Proteomes" id="UP000218542">
    <property type="component" value="Unassembled WGS sequence"/>
</dbReference>
<evidence type="ECO:0000313" key="5">
    <source>
        <dbReference type="Proteomes" id="UP000218542"/>
    </source>
</evidence>
<comment type="caution">
    <text evidence="4">The sequence shown here is derived from an EMBL/GenBank/DDBJ whole genome shotgun (WGS) entry which is preliminary data.</text>
</comment>
<dbReference type="Pfam" id="PF07589">
    <property type="entry name" value="PEP-CTERM"/>
    <property type="match status" value="1"/>
</dbReference>
<dbReference type="Gene3D" id="2.130.10.10">
    <property type="entry name" value="YVTN repeat-like/Quinoprotein amine dehydrogenase"/>
    <property type="match status" value="1"/>
</dbReference>
<protein>
    <recommendedName>
        <fullName evidence="3">Ice-binding protein C-terminal domain-containing protein</fullName>
    </recommendedName>
</protein>